<dbReference type="Proteomes" id="UP000299367">
    <property type="component" value="Unassembled WGS sequence"/>
</dbReference>
<proteinExistence type="predicted"/>
<dbReference type="EMBL" id="BJCF01000053">
    <property type="protein sequence ID" value="GCL43802.1"/>
    <property type="molecule type" value="Genomic_DNA"/>
</dbReference>
<protein>
    <submittedName>
        <fullName evidence="1">Uncharacterized protein</fullName>
    </submittedName>
</protein>
<comment type="caution">
    <text evidence="1">The sequence shown here is derived from an EMBL/GenBank/DDBJ whole genome shotgun (WGS) entry which is preliminary data.</text>
</comment>
<accession>A0A480AHH9</accession>
<evidence type="ECO:0000313" key="1">
    <source>
        <dbReference type="EMBL" id="GCL43802.1"/>
    </source>
</evidence>
<dbReference type="AlphaFoldDB" id="A0A480AHH9"/>
<reference evidence="2" key="1">
    <citation type="submission" date="2019-02" db="EMBL/GenBank/DDBJ databases">
        <title>Draft genome sequence of Dolichospermum planctonicum NIES-80.</title>
        <authorList>
            <person name="Yamaguchi H."/>
            <person name="Suzuki S."/>
            <person name="Kawachi M."/>
        </authorList>
    </citation>
    <scope>NUCLEOTIDE SEQUENCE [LARGE SCALE GENOMIC DNA]</scope>
    <source>
        <strain evidence="2">NIES-80</strain>
    </source>
</reference>
<evidence type="ECO:0000313" key="2">
    <source>
        <dbReference type="Proteomes" id="UP000299367"/>
    </source>
</evidence>
<gene>
    <name evidence="1" type="ORF">NIES80_35210</name>
</gene>
<name>A0A480AHH9_9CYAN</name>
<organism evidence="1 2">
    <name type="scientific">Dolichospermum planctonicum</name>
    <dbReference type="NCBI Taxonomy" id="136072"/>
    <lineage>
        <taxon>Bacteria</taxon>
        <taxon>Bacillati</taxon>
        <taxon>Cyanobacteriota</taxon>
        <taxon>Cyanophyceae</taxon>
        <taxon>Nostocales</taxon>
        <taxon>Aphanizomenonaceae</taxon>
        <taxon>Dolichospermum</taxon>
    </lineage>
</organism>
<sequence length="32" mass="3866">MEDDYGIVWVVFEKFIEILILNLQNQKIINNN</sequence>